<organism evidence="2 3">
    <name type="scientific">Falsibacillus albus</name>
    <dbReference type="NCBI Taxonomy" id="2478915"/>
    <lineage>
        <taxon>Bacteria</taxon>
        <taxon>Bacillati</taxon>
        <taxon>Bacillota</taxon>
        <taxon>Bacilli</taxon>
        <taxon>Bacillales</taxon>
        <taxon>Bacillaceae</taxon>
        <taxon>Falsibacillus</taxon>
    </lineage>
</organism>
<dbReference type="Proteomes" id="UP000276770">
    <property type="component" value="Unassembled WGS sequence"/>
</dbReference>
<evidence type="ECO:0000259" key="1">
    <source>
        <dbReference type="Pfam" id="PF23491"/>
    </source>
</evidence>
<reference evidence="2 3" key="1">
    <citation type="submission" date="2018-10" db="EMBL/GenBank/DDBJ databases">
        <title>Falsibacillus sp. genome draft.</title>
        <authorList>
            <person name="Shi S."/>
        </authorList>
    </citation>
    <scope>NUCLEOTIDE SEQUENCE [LARGE SCALE GENOMIC DNA]</scope>
    <source>
        <strain evidence="2 3">GY 10110</strain>
    </source>
</reference>
<dbReference type="RefSeq" id="WP_121681256.1">
    <property type="nucleotide sequence ID" value="NZ_RCVZ01000009.1"/>
</dbReference>
<dbReference type="OrthoDB" id="2623008at2"/>
<dbReference type="InterPro" id="IPR055365">
    <property type="entry name" value="PH_SunI-like"/>
</dbReference>
<evidence type="ECO:0000313" key="3">
    <source>
        <dbReference type="Proteomes" id="UP000276770"/>
    </source>
</evidence>
<accession>A0A3L7JV23</accession>
<protein>
    <recommendedName>
        <fullName evidence="1">Sublancin immunity protein SunI-like PH domain-containing protein</fullName>
    </recommendedName>
</protein>
<dbReference type="AlphaFoldDB" id="A0A3L7JV23"/>
<sequence>MEVKVSRNGQHLQMKWQLSKIDIPLSEIKEVQNDDTYGGEDKEAIRIGFPYGTTNRVVIKTRSETYIIFTSKSNLKEKILSFMN</sequence>
<proteinExistence type="predicted"/>
<comment type="caution">
    <text evidence="2">The sequence shown here is derived from an EMBL/GenBank/DDBJ whole genome shotgun (WGS) entry which is preliminary data.</text>
</comment>
<dbReference type="Pfam" id="PF23491">
    <property type="entry name" value="bPH_8"/>
    <property type="match status" value="1"/>
</dbReference>
<gene>
    <name evidence="2" type="ORF">D9X91_14010</name>
</gene>
<keyword evidence="3" id="KW-1185">Reference proteome</keyword>
<evidence type="ECO:0000313" key="2">
    <source>
        <dbReference type="EMBL" id="RLQ94643.1"/>
    </source>
</evidence>
<feature type="domain" description="Sublancin immunity protein SunI-like PH" evidence="1">
    <location>
        <begin position="1"/>
        <end position="80"/>
    </location>
</feature>
<dbReference type="EMBL" id="RCVZ01000009">
    <property type="protein sequence ID" value="RLQ94643.1"/>
    <property type="molecule type" value="Genomic_DNA"/>
</dbReference>
<name>A0A3L7JV23_9BACI</name>